<dbReference type="Proteomes" id="UP001381693">
    <property type="component" value="Unassembled WGS sequence"/>
</dbReference>
<feature type="region of interest" description="Disordered" evidence="2">
    <location>
        <begin position="954"/>
        <end position="975"/>
    </location>
</feature>
<feature type="region of interest" description="Disordered" evidence="2">
    <location>
        <begin position="1604"/>
        <end position="1881"/>
    </location>
</feature>
<proteinExistence type="predicted"/>
<evidence type="ECO:0000313" key="4">
    <source>
        <dbReference type="Proteomes" id="UP001381693"/>
    </source>
</evidence>
<feature type="region of interest" description="Disordered" evidence="2">
    <location>
        <begin position="354"/>
        <end position="420"/>
    </location>
</feature>
<feature type="compositionally biased region" description="Polar residues" evidence="2">
    <location>
        <begin position="1734"/>
        <end position="1746"/>
    </location>
</feature>
<keyword evidence="1" id="KW-0175">Coiled coil</keyword>
<dbReference type="EMBL" id="JAXCGZ010023215">
    <property type="protein sequence ID" value="KAK7015488.1"/>
    <property type="molecule type" value="Genomic_DNA"/>
</dbReference>
<feature type="compositionally biased region" description="Low complexity" evidence="2">
    <location>
        <begin position="1833"/>
        <end position="1860"/>
    </location>
</feature>
<reference evidence="3 4" key="1">
    <citation type="submission" date="2023-11" db="EMBL/GenBank/DDBJ databases">
        <title>Halocaridina rubra genome assembly.</title>
        <authorList>
            <person name="Smith C."/>
        </authorList>
    </citation>
    <scope>NUCLEOTIDE SEQUENCE [LARGE SCALE GENOMIC DNA]</scope>
    <source>
        <strain evidence="3">EP-1</strain>
        <tissue evidence="3">Whole</tissue>
    </source>
</reference>
<feature type="region of interest" description="Disordered" evidence="2">
    <location>
        <begin position="599"/>
        <end position="619"/>
    </location>
</feature>
<feature type="region of interest" description="Disordered" evidence="2">
    <location>
        <begin position="821"/>
        <end position="843"/>
    </location>
</feature>
<evidence type="ECO:0000256" key="2">
    <source>
        <dbReference type="SAM" id="MobiDB-lite"/>
    </source>
</evidence>
<feature type="compositionally biased region" description="Low complexity" evidence="2">
    <location>
        <begin position="403"/>
        <end position="419"/>
    </location>
</feature>
<accession>A0AAN8WIA9</accession>
<gene>
    <name evidence="3" type="ORF">SK128_023990</name>
</gene>
<feature type="compositionally biased region" description="Polar residues" evidence="2">
    <location>
        <begin position="1625"/>
        <end position="1654"/>
    </location>
</feature>
<keyword evidence="4" id="KW-1185">Reference proteome</keyword>
<organism evidence="3 4">
    <name type="scientific">Halocaridina rubra</name>
    <name type="common">Hawaiian red shrimp</name>
    <dbReference type="NCBI Taxonomy" id="373956"/>
    <lineage>
        <taxon>Eukaryota</taxon>
        <taxon>Metazoa</taxon>
        <taxon>Ecdysozoa</taxon>
        <taxon>Arthropoda</taxon>
        <taxon>Crustacea</taxon>
        <taxon>Multicrustacea</taxon>
        <taxon>Malacostraca</taxon>
        <taxon>Eumalacostraca</taxon>
        <taxon>Eucarida</taxon>
        <taxon>Decapoda</taxon>
        <taxon>Pleocyemata</taxon>
        <taxon>Caridea</taxon>
        <taxon>Atyoidea</taxon>
        <taxon>Atyidae</taxon>
        <taxon>Halocaridina</taxon>
    </lineage>
</organism>
<comment type="caution">
    <text evidence="3">The sequence shown here is derived from an EMBL/GenBank/DDBJ whole genome shotgun (WGS) entry which is preliminary data.</text>
</comment>
<feature type="coiled-coil region" evidence="1">
    <location>
        <begin position="72"/>
        <end position="120"/>
    </location>
</feature>
<name>A0AAN8WIA9_HALRR</name>
<feature type="compositionally biased region" description="Polar residues" evidence="2">
    <location>
        <begin position="1687"/>
        <end position="1706"/>
    </location>
</feature>
<feature type="region of interest" description="Disordered" evidence="2">
    <location>
        <begin position="761"/>
        <end position="785"/>
    </location>
</feature>
<evidence type="ECO:0008006" key="5">
    <source>
        <dbReference type="Google" id="ProtNLM"/>
    </source>
</evidence>
<evidence type="ECO:0000256" key="1">
    <source>
        <dbReference type="SAM" id="Coils"/>
    </source>
</evidence>
<feature type="compositionally biased region" description="Polar residues" evidence="2">
    <location>
        <begin position="356"/>
        <end position="377"/>
    </location>
</feature>
<feature type="region of interest" description="Disordered" evidence="2">
    <location>
        <begin position="1288"/>
        <end position="1370"/>
    </location>
</feature>
<feature type="compositionally biased region" description="Low complexity" evidence="2">
    <location>
        <begin position="1713"/>
        <end position="1724"/>
    </location>
</feature>
<feature type="region of interest" description="Disordered" evidence="2">
    <location>
        <begin position="1401"/>
        <end position="1421"/>
    </location>
</feature>
<dbReference type="InterPro" id="IPR026163">
    <property type="entry name" value="Nckap5l"/>
</dbReference>
<feature type="compositionally biased region" description="Basic and acidic residues" evidence="2">
    <location>
        <begin position="1340"/>
        <end position="1351"/>
    </location>
</feature>
<evidence type="ECO:0000313" key="3">
    <source>
        <dbReference type="EMBL" id="KAK7015488.1"/>
    </source>
</evidence>
<feature type="compositionally biased region" description="Low complexity" evidence="2">
    <location>
        <begin position="1797"/>
        <end position="1824"/>
    </location>
</feature>
<dbReference type="PANTHER" id="PTHR21740:SF8">
    <property type="entry name" value="NCK-ASSOCIATED PROTEIN 5"/>
    <property type="match status" value="1"/>
</dbReference>
<protein>
    <recommendedName>
        <fullName evidence="5">Nck-associated protein 5</fullName>
    </recommendedName>
</protein>
<feature type="coiled-coil region" evidence="1">
    <location>
        <begin position="172"/>
        <end position="199"/>
    </location>
</feature>
<feature type="compositionally biased region" description="Basic and acidic residues" evidence="2">
    <location>
        <begin position="1753"/>
        <end position="1770"/>
    </location>
</feature>
<dbReference type="PANTHER" id="PTHR21740">
    <property type="entry name" value="NCK-ASSOCIATED PROTEIN 5"/>
    <property type="match status" value="1"/>
</dbReference>
<feature type="compositionally biased region" description="Polar residues" evidence="2">
    <location>
        <begin position="1667"/>
        <end position="1678"/>
    </location>
</feature>
<sequence length="1881" mass="205987">MKVYGYSAPSMFPTVPSRVSTASNENEVKSINNLGPKGPYQPNGNLQHFNLNDSYNHNKMDVTEKLPDSKKVEELRMENEEVKSRLSTLQQEFSQLENQVRVLLAERQEVENRLKSEQEAQEIAYANKLMQYQATVAALDQCTTPLIEDAPGHEVLAEDSQSQASISNNNFLQRLLHRCKTLEEANTRLQVEARAQQQQYEICLDRVATQVVQALLSQKSHQEQCIKLAHQVQDLRRQNAALSSLVGYSRGPQTLPCSHRHRCPLPSSPPSFFSLPSSLTKNRQQNNAWPAGGWLASWHVEESSQRSSLQVLNENNIPQSREGNRSPQDGSSSVTTQTATCWYDIVTSLGRACPSATGTSKLNDPSTGEGWTSSIKCQRTRESDGAVCVSPPCGSDTPNSKFSPLSLESATTSASSSPEQRGYQVFQAKIDNLTFEKSKISHKKELLEGTTNDNNTNVIINNLSKEQISDILKVKGEILRSLAPSANIDASVLSCDEKNKSALNRNLIKVNINKSGISENGEETGEGATRDEGYSTMSSDVQAEVKEGITTSSVTTVQEEPLITSAGTECSNYEVTSNGENLIGKDQIKSKCNSIDRTSDTLNVDSLKPQGSNNNESTCLETNLDSNECLSRKGSKKSDSLDRAVGHEKKVSVAPNAEYCDGLRVIYDEDDNNSDVFFIPIQEPENQSLYRHSYHVPMSTESQKPTRWHSDSQLYVGSNQPSKLARSLDRHVSQKDLAERTASTEEVLEEACNTRSLKRSAAQASLKRRSKTLMKEECTTSGSSEELWPLEEHHRKYLSPSYSHAELEDWSLDLSSEYLSGPCGEGEGSESAGTTGAHQGSLPSIQEATPDLEEDHNEFLWNGATYFKADLDLNWSSKKELTKSWQMDHSKEIQTVMSPRSGCSDQPAVWSSSEQLSCCSEGISKCSSDFENFCEQICNLPELKRVSFCSSEAGGQGASKAATPDTSSLEGHEEEELVDEINIDTVFTRDFYRLVKFESSKSLAASSRSLATGDGMLTLEKLQDLETGGRHKEALASVLGFIAEQQKYCKEREAEDERDTSQPNERLGSCFENAVGCRGTFPKMALRESCNEQRKIFENYCMKTLPPFLVKQNSVDSSFLKGSHTPAKCSNSYVKSDVNVDDVCPNYVSARYPSSVTHPPNFPSASLPVSPATTLPEPFVPSRSTSLAYPQVIIPACGVEAPTPLVPKVPVRSASDHPGTNCMVEAYGVEPQLHIMQEVIHPQSLQIPEHHYSAVCSLPPECFPPVPKRSSSMAFPCNVLPVPEHKVDLTESPPVPKRITSRALPKPPSLSVDTPEPRRPKSFIRETAGPKRLSLQELQHMARVEEEEKRTTQSSGTGQEAVSPGDAAGLGTSWVRVQPHIDLQDPQARATLLDGMIESSEGCSSETEEEEGVPNQYSQLRSMHRSRRKRKGLGQAQCGGGRIILAPTSAPRPSVIGREDIFVRFGEKERAALQAFEFLGDISTSYSDLGSQDLLGACGGVSIEKSQKKNTTISSLSGRDGNAFSGRRIEKYVNNKDLKLNCRTSRITKACEAQGKSLNNEVSNINRILSQSEVSQGERSASNENCVDTRSISSVKATIRQLNKNNQISGMKQPANITPVPARCASSTGKVSTPTSTNKNRPWNYSRSKSSTDGISGCARSKVNIRHGNSPSSRTPSPQLRGKDSKFTSGNTGSGVTNLGDKTSCTLGKVSEKSQGGSTSKSGSPTRIPRIQASLVSSKKLQSDPQKSVAGEDCVKDPCSESPKRSKSQCERALPPKGFSFRAVKPSPRIRTSASVQQRLILRTQQQQQQQPLVQHSLGRSPRLGRLRKNDPLDSFSGKSLGDSGSSEGSELCGGRLSLSDSCAENFSPIDSGEEVFEKEC</sequence>